<evidence type="ECO:0000313" key="2">
    <source>
        <dbReference type="Proteomes" id="UP001163321"/>
    </source>
</evidence>
<keyword evidence="2" id="KW-1185">Reference proteome</keyword>
<evidence type="ECO:0000313" key="1">
    <source>
        <dbReference type="EMBL" id="KAI9915242.1"/>
    </source>
</evidence>
<sequence length="62" mass="7624">MRDQPPKRKRRTKAEMEDYREASMEHKSKEKMDERALSREAAEKEKRKSSRPLKRPRWLLLL</sequence>
<accession>A0ACC0W9K2</accession>
<comment type="caution">
    <text evidence="1">The sequence shown here is derived from an EMBL/GenBank/DDBJ whole genome shotgun (WGS) entry which is preliminary data.</text>
</comment>
<gene>
    <name evidence="1" type="ORF">PsorP6_007537</name>
</gene>
<dbReference type="Proteomes" id="UP001163321">
    <property type="component" value="Chromosome 3"/>
</dbReference>
<protein>
    <submittedName>
        <fullName evidence="1">Uncharacterized protein</fullName>
    </submittedName>
</protein>
<organism evidence="1 2">
    <name type="scientific">Peronosclerospora sorghi</name>
    <dbReference type="NCBI Taxonomy" id="230839"/>
    <lineage>
        <taxon>Eukaryota</taxon>
        <taxon>Sar</taxon>
        <taxon>Stramenopiles</taxon>
        <taxon>Oomycota</taxon>
        <taxon>Peronosporomycetes</taxon>
        <taxon>Peronosporales</taxon>
        <taxon>Peronosporaceae</taxon>
        <taxon>Peronosclerospora</taxon>
    </lineage>
</organism>
<dbReference type="EMBL" id="CM047582">
    <property type="protein sequence ID" value="KAI9915242.1"/>
    <property type="molecule type" value="Genomic_DNA"/>
</dbReference>
<reference evidence="1 2" key="1">
    <citation type="journal article" date="2022" name="bioRxiv">
        <title>The genome of the oomycete Peronosclerospora sorghi, a cosmopolitan pathogen of maize and sorghum, is inflated with dispersed pseudogenes.</title>
        <authorList>
            <person name="Fletcher K."/>
            <person name="Martin F."/>
            <person name="Isakeit T."/>
            <person name="Cavanaugh K."/>
            <person name="Magill C."/>
            <person name="Michelmore R."/>
        </authorList>
    </citation>
    <scope>NUCLEOTIDE SEQUENCE [LARGE SCALE GENOMIC DNA]</scope>
    <source>
        <strain evidence="1">P6</strain>
    </source>
</reference>
<name>A0ACC0W9K2_9STRA</name>
<proteinExistence type="predicted"/>